<feature type="region of interest" description="Disordered" evidence="6">
    <location>
        <begin position="352"/>
        <end position="374"/>
    </location>
</feature>
<evidence type="ECO:0000256" key="6">
    <source>
        <dbReference type="SAM" id="MobiDB-lite"/>
    </source>
</evidence>
<dbReference type="InterPro" id="IPR001164">
    <property type="entry name" value="ArfGAP_dom"/>
</dbReference>
<dbReference type="Pfam" id="PF01412">
    <property type="entry name" value="ArfGap"/>
    <property type="match status" value="1"/>
</dbReference>
<feature type="transmembrane region" description="Helical" evidence="7">
    <location>
        <begin position="453"/>
        <end position="479"/>
    </location>
</feature>
<dbReference type="SUPFAM" id="SSF57863">
    <property type="entry name" value="ArfGap/RecO-like zinc finger"/>
    <property type="match status" value="1"/>
</dbReference>
<evidence type="ECO:0000313" key="10">
    <source>
        <dbReference type="Proteomes" id="UP000317650"/>
    </source>
</evidence>
<accession>A0A4S8J0X3</accession>
<feature type="compositionally biased region" description="Basic and acidic residues" evidence="6">
    <location>
        <begin position="296"/>
        <end position="308"/>
    </location>
</feature>
<feature type="transmembrane region" description="Helical" evidence="7">
    <location>
        <begin position="419"/>
        <end position="441"/>
    </location>
</feature>
<dbReference type="PROSITE" id="PS50115">
    <property type="entry name" value="ARFGAP"/>
    <property type="match status" value="1"/>
</dbReference>
<dbReference type="Gene3D" id="1.10.220.150">
    <property type="entry name" value="Arf GTPase activating protein"/>
    <property type="match status" value="1"/>
</dbReference>
<comment type="caution">
    <text evidence="9">The sequence shown here is derived from an EMBL/GenBank/DDBJ whole genome shotgun (WGS) entry which is preliminary data.</text>
</comment>
<keyword evidence="4" id="KW-0862">Zinc</keyword>
<dbReference type="EMBL" id="PYDT01000008">
    <property type="protein sequence ID" value="THU54364.1"/>
    <property type="molecule type" value="Genomic_DNA"/>
</dbReference>
<dbReference type="Pfam" id="PF06749">
    <property type="entry name" value="DUF1218"/>
    <property type="match status" value="1"/>
</dbReference>
<dbReference type="GO" id="GO:0005096">
    <property type="term" value="F:GTPase activator activity"/>
    <property type="evidence" value="ECO:0007669"/>
    <property type="project" value="UniProtKB-KW"/>
</dbReference>
<dbReference type="FunFam" id="1.10.220.150:FF:000014">
    <property type="entry name" value="ADP-ribosylation factor GTPase-activating protein"/>
    <property type="match status" value="1"/>
</dbReference>
<proteinExistence type="predicted"/>
<keyword evidence="7" id="KW-0472">Membrane</keyword>
<name>A0A4S8J0X3_MUSBA</name>
<dbReference type="PANTHER" id="PTHR47021">
    <property type="entry name" value="ADP-RIBOSYLATION FACTOR GTPASE-ACTIVATING PROTEIN AGD6-RELATED"/>
    <property type="match status" value="1"/>
</dbReference>
<feature type="domain" description="Arf-GAP" evidence="8">
    <location>
        <begin position="7"/>
        <end position="123"/>
    </location>
</feature>
<feature type="region of interest" description="Disordered" evidence="6">
    <location>
        <begin position="296"/>
        <end position="319"/>
    </location>
</feature>
<dbReference type="AlphaFoldDB" id="A0A4S8J0X3"/>
<dbReference type="GO" id="GO:0008270">
    <property type="term" value="F:zinc ion binding"/>
    <property type="evidence" value="ECO:0007669"/>
    <property type="project" value="UniProtKB-KW"/>
</dbReference>
<evidence type="ECO:0000256" key="1">
    <source>
        <dbReference type="ARBA" id="ARBA00022468"/>
    </source>
</evidence>
<evidence type="ECO:0000313" key="9">
    <source>
        <dbReference type="EMBL" id="THU54364.1"/>
    </source>
</evidence>
<keyword evidence="7" id="KW-0812">Transmembrane</keyword>
<feature type="region of interest" description="Disordered" evidence="6">
    <location>
        <begin position="223"/>
        <end position="259"/>
    </location>
</feature>
<dbReference type="InterPro" id="IPR044519">
    <property type="entry name" value="ARF_GAP_AGD6/7"/>
</dbReference>
<keyword evidence="1" id="KW-0343">GTPase activation</keyword>
<reference evidence="9 10" key="1">
    <citation type="journal article" date="2019" name="Nat. Plants">
        <title>Genome sequencing of Musa balbisiana reveals subgenome evolution and function divergence in polyploid bananas.</title>
        <authorList>
            <person name="Yao X."/>
        </authorList>
    </citation>
    <scope>NUCLEOTIDE SEQUENCE [LARGE SCALE GENOMIC DNA]</scope>
    <source>
        <strain evidence="10">cv. DH-PKW</strain>
        <tissue evidence="9">Leaves</tissue>
    </source>
</reference>
<organism evidence="9 10">
    <name type="scientific">Musa balbisiana</name>
    <name type="common">Banana</name>
    <dbReference type="NCBI Taxonomy" id="52838"/>
    <lineage>
        <taxon>Eukaryota</taxon>
        <taxon>Viridiplantae</taxon>
        <taxon>Streptophyta</taxon>
        <taxon>Embryophyta</taxon>
        <taxon>Tracheophyta</taxon>
        <taxon>Spermatophyta</taxon>
        <taxon>Magnoliopsida</taxon>
        <taxon>Liliopsida</taxon>
        <taxon>Zingiberales</taxon>
        <taxon>Musaceae</taxon>
        <taxon>Musa</taxon>
    </lineage>
</organism>
<dbReference type="GO" id="GO:0016192">
    <property type="term" value="P:vesicle-mediated transport"/>
    <property type="evidence" value="ECO:0007669"/>
    <property type="project" value="InterPro"/>
</dbReference>
<evidence type="ECO:0000256" key="5">
    <source>
        <dbReference type="PROSITE-ProRule" id="PRU00288"/>
    </source>
</evidence>
<evidence type="ECO:0000256" key="3">
    <source>
        <dbReference type="ARBA" id="ARBA00022771"/>
    </source>
</evidence>
<dbReference type="InterPro" id="IPR009606">
    <property type="entry name" value="DEAL/Modifying_wall_lignin1/2"/>
</dbReference>
<evidence type="ECO:0000259" key="8">
    <source>
        <dbReference type="PROSITE" id="PS50115"/>
    </source>
</evidence>
<dbReference type="PRINTS" id="PR00405">
    <property type="entry name" value="REVINTRACTNG"/>
</dbReference>
<dbReference type="PANTHER" id="PTHR47021:SF4">
    <property type="entry name" value="ADP-RIBOSYLATION FACTOR GTPASE-ACTIVATING PROTEIN AGD6-RELATED"/>
    <property type="match status" value="1"/>
</dbReference>
<gene>
    <name evidence="9" type="ORF">C4D60_Mb10t24320</name>
</gene>
<feature type="transmembrane region" description="Helical" evidence="7">
    <location>
        <begin position="506"/>
        <end position="525"/>
    </location>
</feature>
<keyword evidence="2" id="KW-0479">Metal-binding</keyword>
<dbReference type="Proteomes" id="UP000317650">
    <property type="component" value="Chromosome 10"/>
</dbReference>
<dbReference type="CDD" id="cd08830">
    <property type="entry name" value="ArfGap_ArfGap1"/>
    <property type="match status" value="1"/>
</dbReference>
<feature type="compositionally biased region" description="Polar residues" evidence="6">
    <location>
        <begin position="165"/>
        <end position="180"/>
    </location>
</feature>
<evidence type="ECO:0000256" key="2">
    <source>
        <dbReference type="ARBA" id="ARBA00022723"/>
    </source>
</evidence>
<keyword evidence="7" id="KW-1133">Transmembrane helix</keyword>
<evidence type="ECO:0000256" key="7">
    <source>
        <dbReference type="SAM" id="Phobius"/>
    </source>
</evidence>
<keyword evidence="3 5" id="KW-0863">Zinc-finger</keyword>
<dbReference type="InterPro" id="IPR038508">
    <property type="entry name" value="ArfGAP_dom_sf"/>
</dbReference>
<dbReference type="InterPro" id="IPR037278">
    <property type="entry name" value="ARFGAP/RecO"/>
</dbReference>
<sequence>MAAAAASRRLRQLQSQPGNKSCVDCAQKNPQWASVSYGVFICLECSGKHRGLGVHISFVRSVTMDSWSEIQLKKMEAGGNDRLNAFLAGYGVSRETDIVPKYNTRAAAVYRERILALAEGRPWTDPPVVKETPDAGATRPPLVQSGGNGRTLTSNGGCDSWDNHGFQSSSSDVRRNQWTGDSRDPSAGGAHQPPRNRSTQDIYTRAQLEASAANKESFFARKMEENGSRPEGIPPSQGGKYVGFGSTPPPPRRNNSQGDVLRDTVSVVSQGLGRLSLVASSAANAVQAGRKELTSKMKESGYDQKVNETRSTPKKGSAGMWTIGHEKRVKRAATIKNLVRTSDVGVPVKRTQTNNTIPSVTGIRKRGGKSLGREHEGVKAGQECYLRIEAMAFDQTTNIALSVLFLGSVSFAFDDPTVLLGTSSVGTLILAAIAGHVAIYFPYKGKSVPSNALFQNTTLLAFFIVAECVTFIALAMLVWTTVTEGLHRSRNVHHDLTTRCPTAKTGLFGGGAFLALDAAIFWLICQMLTMNARSDYFNEDDPIGEYGEFNSVTDMESIQQLRCECEVTL</sequence>
<dbReference type="STRING" id="52838.A0A4S8J0X3"/>
<feature type="region of interest" description="Disordered" evidence="6">
    <location>
        <begin position="123"/>
        <end position="200"/>
    </location>
</feature>
<keyword evidence="10" id="KW-1185">Reference proteome</keyword>
<dbReference type="SMART" id="SM00105">
    <property type="entry name" value="ArfGap"/>
    <property type="match status" value="1"/>
</dbReference>
<evidence type="ECO:0000256" key="4">
    <source>
        <dbReference type="ARBA" id="ARBA00022833"/>
    </source>
</evidence>
<protein>
    <recommendedName>
        <fullName evidence="8">Arf-GAP domain-containing protein</fullName>
    </recommendedName>
</protein>